<dbReference type="Pfam" id="PF13579">
    <property type="entry name" value="Glyco_trans_4_4"/>
    <property type="match status" value="1"/>
</dbReference>
<name>A0ABT3LBK9_9CYAN</name>
<dbReference type="InterPro" id="IPR001296">
    <property type="entry name" value="Glyco_trans_1"/>
</dbReference>
<evidence type="ECO:0000259" key="2">
    <source>
        <dbReference type="Pfam" id="PF00534"/>
    </source>
</evidence>
<dbReference type="SUPFAM" id="SSF53756">
    <property type="entry name" value="UDP-Glycosyltransferase/glycogen phosphorylase"/>
    <property type="match status" value="1"/>
</dbReference>
<evidence type="ECO:0000313" key="4">
    <source>
        <dbReference type="EMBL" id="MCW6038876.1"/>
    </source>
</evidence>
<evidence type="ECO:0000313" key="5">
    <source>
        <dbReference type="Proteomes" id="UP001526426"/>
    </source>
</evidence>
<dbReference type="Gene3D" id="3.40.50.2000">
    <property type="entry name" value="Glycogen Phosphorylase B"/>
    <property type="match status" value="2"/>
</dbReference>
<proteinExistence type="predicted"/>
<reference evidence="4 5" key="1">
    <citation type="submission" date="2021-08" db="EMBL/GenBank/DDBJ databases">
        <title>Draft genome sequence of Spirulina subsalsa with high tolerance to salinity and hype-accumulation of phycocyanin.</title>
        <authorList>
            <person name="Pei H."/>
            <person name="Jiang L."/>
        </authorList>
    </citation>
    <scope>NUCLEOTIDE SEQUENCE [LARGE SCALE GENOMIC DNA]</scope>
    <source>
        <strain evidence="4 5">FACHB-351</strain>
    </source>
</reference>
<dbReference type="InterPro" id="IPR028098">
    <property type="entry name" value="Glyco_trans_4-like_N"/>
</dbReference>
<keyword evidence="5" id="KW-1185">Reference proteome</keyword>
<accession>A0ABT3LBK9</accession>
<sequence>MLDQTNPHLPKLALLPSTHPVEDHSKVSALFPPHKRLLIISQFYPPDYAATGQLIAELVDQLSHLGLNIRIFTGQPGYAFENNSAPKEEQRHRVTVQRSRTSRLWPLRIRGRAINGLLFCVRTAAHLLRCAKSKDLLLITTEPPYLPIIGYIAHCLLGVKYICLLYDLYPDVAVQLGVVSRHHWLVRLWDKINRKIWQKSEAVIVLSSSMKERILHKAPNLEHKISVIPSWSDPNLIHPLDKHKNWFAAEHNLTDTFVVQYSGNLGRCHDLETILMAAELLKDEPVRFVFIGQGAKLDGCLQRVQGLGLNNCQFLPYQDKSVLPYSLTACDLSLVSISPGLEGIVAPSKLYGILAAGRPVAAICEPHSYLRELLGDAKCGQAFLNGDGEALAQYIRYLMANPQLAKSLGRSGRRYLKANFTPDIVALQYLQVLAAAAGE</sequence>
<comment type="caution">
    <text evidence="4">The sequence shown here is derived from an EMBL/GenBank/DDBJ whole genome shotgun (WGS) entry which is preliminary data.</text>
</comment>
<evidence type="ECO:0000259" key="3">
    <source>
        <dbReference type="Pfam" id="PF13579"/>
    </source>
</evidence>
<protein>
    <submittedName>
        <fullName evidence="4">Glycosyltransferase family 4 protein</fullName>
    </submittedName>
</protein>
<dbReference type="PANTHER" id="PTHR46401:SF2">
    <property type="entry name" value="GLYCOSYLTRANSFERASE WBBK-RELATED"/>
    <property type="match status" value="1"/>
</dbReference>
<evidence type="ECO:0000256" key="1">
    <source>
        <dbReference type="ARBA" id="ARBA00022679"/>
    </source>
</evidence>
<feature type="domain" description="Glycosyltransferase subfamily 4-like N-terminal" evidence="3">
    <location>
        <begin position="55"/>
        <end position="229"/>
    </location>
</feature>
<dbReference type="RefSeq" id="WP_407810265.1">
    <property type="nucleotide sequence ID" value="NZ_JAIHOM010000197.1"/>
</dbReference>
<dbReference type="PANTHER" id="PTHR46401">
    <property type="entry name" value="GLYCOSYLTRANSFERASE WBBK-RELATED"/>
    <property type="match status" value="1"/>
</dbReference>
<keyword evidence="1" id="KW-0808">Transferase</keyword>
<feature type="domain" description="Glycosyl transferase family 1" evidence="2">
    <location>
        <begin position="249"/>
        <end position="414"/>
    </location>
</feature>
<organism evidence="4 5">
    <name type="scientific">Spirulina subsalsa FACHB-351</name>
    <dbReference type="NCBI Taxonomy" id="234711"/>
    <lineage>
        <taxon>Bacteria</taxon>
        <taxon>Bacillati</taxon>
        <taxon>Cyanobacteriota</taxon>
        <taxon>Cyanophyceae</taxon>
        <taxon>Spirulinales</taxon>
        <taxon>Spirulinaceae</taxon>
        <taxon>Spirulina</taxon>
    </lineage>
</organism>
<dbReference type="Pfam" id="PF00534">
    <property type="entry name" value="Glycos_transf_1"/>
    <property type="match status" value="1"/>
</dbReference>
<gene>
    <name evidence="4" type="ORF">K4A83_21810</name>
</gene>
<dbReference type="EMBL" id="JAIHOM010000197">
    <property type="protein sequence ID" value="MCW6038876.1"/>
    <property type="molecule type" value="Genomic_DNA"/>
</dbReference>
<dbReference type="Proteomes" id="UP001526426">
    <property type="component" value="Unassembled WGS sequence"/>
</dbReference>
<dbReference type="CDD" id="cd03794">
    <property type="entry name" value="GT4_WbuB-like"/>
    <property type="match status" value="1"/>
</dbReference>